<reference evidence="1" key="1">
    <citation type="submission" date="2022-08" db="EMBL/GenBank/DDBJ databases">
        <authorList>
            <person name="Gutierrez-Valencia J."/>
        </authorList>
    </citation>
    <scope>NUCLEOTIDE SEQUENCE</scope>
</reference>
<gene>
    <name evidence="1" type="ORF">LITE_LOCUS41430</name>
</gene>
<evidence type="ECO:0000313" key="1">
    <source>
        <dbReference type="EMBL" id="CAI0539854.1"/>
    </source>
</evidence>
<dbReference type="AlphaFoldDB" id="A0AAV0Q480"/>
<comment type="caution">
    <text evidence="1">The sequence shown here is derived from an EMBL/GenBank/DDBJ whole genome shotgun (WGS) entry which is preliminary data.</text>
</comment>
<accession>A0AAV0Q480</accession>
<keyword evidence="2" id="KW-1185">Reference proteome</keyword>
<sequence length="84" mass="9985">MASTEGLVPITRKFLVLLRQYPFPHYLMMSLVCVRRFALSSLIYSRNLHLLQVFSCLPLSGIYMDDAWFFICYDDDFYFEVLSR</sequence>
<dbReference type="Proteomes" id="UP001154282">
    <property type="component" value="Unassembled WGS sequence"/>
</dbReference>
<name>A0AAV0Q480_9ROSI</name>
<organism evidence="1 2">
    <name type="scientific">Linum tenue</name>
    <dbReference type="NCBI Taxonomy" id="586396"/>
    <lineage>
        <taxon>Eukaryota</taxon>
        <taxon>Viridiplantae</taxon>
        <taxon>Streptophyta</taxon>
        <taxon>Embryophyta</taxon>
        <taxon>Tracheophyta</taxon>
        <taxon>Spermatophyta</taxon>
        <taxon>Magnoliopsida</taxon>
        <taxon>eudicotyledons</taxon>
        <taxon>Gunneridae</taxon>
        <taxon>Pentapetalae</taxon>
        <taxon>rosids</taxon>
        <taxon>fabids</taxon>
        <taxon>Malpighiales</taxon>
        <taxon>Linaceae</taxon>
        <taxon>Linum</taxon>
    </lineage>
</organism>
<dbReference type="EMBL" id="CAMGYJ010000009">
    <property type="protein sequence ID" value="CAI0539854.1"/>
    <property type="molecule type" value="Genomic_DNA"/>
</dbReference>
<protein>
    <submittedName>
        <fullName evidence="1">Uncharacterized protein</fullName>
    </submittedName>
</protein>
<evidence type="ECO:0000313" key="2">
    <source>
        <dbReference type="Proteomes" id="UP001154282"/>
    </source>
</evidence>
<proteinExistence type="predicted"/>